<evidence type="ECO:0000313" key="2">
    <source>
        <dbReference type="EMBL" id="PAA66436.1"/>
    </source>
</evidence>
<feature type="compositionally biased region" description="Low complexity" evidence="1">
    <location>
        <begin position="202"/>
        <end position="218"/>
    </location>
</feature>
<feature type="compositionally biased region" description="Low complexity" evidence="1">
    <location>
        <begin position="268"/>
        <end position="288"/>
    </location>
</feature>
<proteinExistence type="predicted"/>
<sequence length="309" mass="30888">GDSQPIKSGPETIETKAIIIAAGIPEENDDDVQEAEQKLVVEAASPQASPSRSVAMATKLPLPQISPVRSATGGSPLPSPSALANYSSSGQSDSGDSSALSQRTVIEVSAQKPTSPQQQQQQPASYDSMFPARRPSQTSGLRQPTAIPKLAPTPPPAQLAQPSNLAAAALNGGEKSLSASALPAPKVLAQKQQQQPPPPPSMAAAPALSASSLPRRLSGAGDETNGTAGGGSGGASRIPPPSAAAPGAVVLPPIASNSANSAPKSRIPAPSMQQQPPAAASSLPQPRSGIPRLAPAAATSVGPQFSLKL</sequence>
<feature type="compositionally biased region" description="Low complexity" evidence="1">
    <location>
        <begin position="183"/>
        <end position="194"/>
    </location>
</feature>
<feature type="compositionally biased region" description="Low complexity" evidence="1">
    <location>
        <begin position="87"/>
        <end position="102"/>
    </location>
</feature>
<feature type="region of interest" description="Disordered" evidence="1">
    <location>
        <begin position="65"/>
        <end position="309"/>
    </location>
</feature>
<dbReference type="AlphaFoldDB" id="A0A267FV55"/>
<gene>
    <name evidence="3" type="ORF">BOX15_Mlig007578g2</name>
    <name evidence="2" type="ORF">BOX15_Mlig016075g2</name>
</gene>
<evidence type="ECO:0000313" key="3">
    <source>
        <dbReference type="EMBL" id="PAA76967.1"/>
    </source>
</evidence>
<evidence type="ECO:0000256" key="1">
    <source>
        <dbReference type="SAM" id="MobiDB-lite"/>
    </source>
</evidence>
<reference evidence="3 4" key="1">
    <citation type="submission" date="2017-06" db="EMBL/GenBank/DDBJ databases">
        <title>A platform for efficient transgenesis in Macrostomum lignano, a flatworm model organism for stem cell research.</title>
        <authorList>
            <person name="Berezikov E."/>
        </authorList>
    </citation>
    <scope>NUCLEOTIDE SEQUENCE [LARGE SCALE GENOMIC DNA]</scope>
    <source>
        <strain evidence="3">DV1</strain>
        <tissue evidence="3">Whole organism</tissue>
    </source>
</reference>
<name>A0A267FV55_9PLAT</name>
<feature type="compositionally biased region" description="Low complexity" evidence="1">
    <location>
        <begin position="244"/>
        <end position="255"/>
    </location>
</feature>
<protein>
    <submittedName>
        <fullName evidence="3">Uncharacterized protein</fullName>
    </submittedName>
</protein>
<organism evidence="3 4">
    <name type="scientific">Macrostomum lignano</name>
    <dbReference type="NCBI Taxonomy" id="282301"/>
    <lineage>
        <taxon>Eukaryota</taxon>
        <taxon>Metazoa</taxon>
        <taxon>Spiralia</taxon>
        <taxon>Lophotrochozoa</taxon>
        <taxon>Platyhelminthes</taxon>
        <taxon>Rhabditophora</taxon>
        <taxon>Macrostomorpha</taxon>
        <taxon>Macrostomida</taxon>
        <taxon>Macrostomidae</taxon>
        <taxon>Macrostomum</taxon>
    </lineage>
</organism>
<dbReference type="Proteomes" id="UP000215902">
    <property type="component" value="Unassembled WGS sequence"/>
</dbReference>
<feature type="non-terminal residue" evidence="3">
    <location>
        <position position="1"/>
    </location>
</feature>
<dbReference type="EMBL" id="NIVC01001558">
    <property type="protein sequence ID" value="PAA66436.1"/>
    <property type="molecule type" value="Genomic_DNA"/>
</dbReference>
<accession>A0A267FV55</accession>
<keyword evidence="4" id="KW-1185">Reference proteome</keyword>
<evidence type="ECO:0000313" key="4">
    <source>
        <dbReference type="Proteomes" id="UP000215902"/>
    </source>
</evidence>
<comment type="caution">
    <text evidence="3">The sequence shown here is derived from an EMBL/GenBank/DDBJ whole genome shotgun (WGS) entry which is preliminary data.</text>
</comment>
<dbReference type="EMBL" id="NIVC01000775">
    <property type="protein sequence ID" value="PAA76967.1"/>
    <property type="molecule type" value="Genomic_DNA"/>
</dbReference>
<feature type="region of interest" description="Disordered" evidence="1">
    <location>
        <begin position="41"/>
        <end position="60"/>
    </location>
</feature>